<dbReference type="OrthoDB" id="168171at2759"/>
<reference evidence="2" key="1">
    <citation type="submission" date="2009-11" db="EMBL/GenBank/DDBJ databases">
        <authorList>
            <consortium name="The Broad Institute Genome Sequencing Platform"/>
            <person name="Ward D."/>
            <person name="Feldgarden M."/>
            <person name="Earl A."/>
            <person name="Young S.K."/>
            <person name="Zeng Q."/>
            <person name="Koehrsen M."/>
            <person name="Alvarado L."/>
            <person name="Berlin A."/>
            <person name="Bochicchio J."/>
            <person name="Borenstein D."/>
            <person name="Chapman S.B."/>
            <person name="Chen Z."/>
            <person name="Engels R."/>
            <person name="Freedman E."/>
            <person name="Gellesch M."/>
            <person name="Goldberg J."/>
            <person name="Griggs A."/>
            <person name="Gujja S."/>
            <person name="Heilman E."/>
            <person name="Heiman D."/>
            <person name="Hepburn T."/>
            <person name="Howarth C."/>
            <person name="Jen D."/>
            <person name="Larson L."/>
            <person name="Lewis B."/>
            <person name="Mehta T."/>
            <person name="Park D."/>
            <person name="Pearson M."/>
            <person name="Roberts A."/>
            <person name="Saif S."/>
            <person name="Shea T."/>
            <person name="Shenoy N."/>
            <person name="Sisk P."/>
            <person name="Stolte C."/>
            <person name="Sykes S."/>
            <person name="Thomson T."/>
            <person name="Walk T."/>
            <person name="White J."/>
            <person name="Yandava C."/>
            <person name="Izard J."/>
            <person name="Baranova O.V."/>
            <person name="Blanton J.M."/>
            <person name="Tanner A.C."/>
            <person name="Dewhirst F.E."/>
            <person name="Haas B."/>
            <person name="Nusbaum C."/>
            <person name="Birren B."/>
        </authorList>
    </citation>
    <scope>NUCLEOTIDE SEQUENCE [LARGE SCALE GENOMIC DNA]</scope>
    <source>
        <strain evidence="2">1-1 BBBD Race 1</strain>
    </source>
</reference>
<sequence>MPSQEPNSARSKTKKKPIPWDRDGVDGGESSIEIVFEWLLTGNNYERWRGDKEKGKTKTRLCSEIVCEMNLRGITHRDTFDFG</sequence>
<reference evidence="3" key="4">
    <citation type="submission" date="2025-05" db="UniProtKB">
        <authorList>
            <consortium name="EnsemblFungi"/>
        </authorList>
    </citation>
    <scope>IDENTIFICATION</scope>
    <source>
        <strain evidence="3">isolate 1-1 / race 1 (BBBD)</strain>
    </source>
</reference>
<dbReference type="VEuPathDB" id="FungiDB:PTTG_08370"/>
<dbReference type="PANTHER" id="PTHR33324:SF2">
    <property type="entry name" value="MYB_SANT-LIKE DNA-BINDING DOMAIN-CONTAINING PROTEIN"/>
    <property type="match status" value="1"/>
</dbReference>
<reference evidence="2" key="2">
    <citation type="submission" date="2016-05" db="EMBL/GenBank/DDBJ databases">
        <title>Comparative analysis highlights variable genome content of wheat rusts and divergence of the mating loci.</title>
        <authorList>
            <person name="Cuomo C.A."/>
            <person name="Bakkeren G."/>
            <person name="Szabo L."/>
            <person name="Khalil H."/>
            <person name="Joly D."/>
            <person name="Goldberg J."/>
            <person name="Young S."/>
            <person name="Zeng Q."/>
            <person name="Fellers J."/>
        </authorList>
    </citation>
    <scope>NUCLEOTIDE SEQUENCE [LARGE SCALE GENOMIC DNA]</scope>
    <source>
        <strain evidence="2">1-1 BBBD Race 1</strain>
    </source>
</reference>
<keyword evidence="4" id="KW-1185">Reference proteome</keyword>
<dbReference type="Proteomes" id="UP000005240">
    <property type="component" value="Unassembled WGS sequence"/>
</dbReference>
<dbReference type="PANTHER" id="PTHR33324">
    <property type="entry name" value="EXPRESSED PROTEIN"/>
    <property type="match status" value="1"/>
</dbReference>
<accession>A0A180G9Z3</accession>
<dbReference type="EMBL" id="ADAS02000156">
    <property type="protein sequence ID" value="OAV88743.1"/>
    <property type="molecule type" value="Genomic_DNA"/>
</dbReference>
<evidence type="ECO:0000256" key="1">
    <source>
        <dbReference type="SAM" id="MobiDB-lite"/>
    </source>
</evidence>
<evidence type="ECO:0000313" key="3">
    <source>
        <dbReference type="EnsemblFungi" id="PTTG_08370-t43_1-p1"/>
    </source>
</evidence>
<evidence type="ECO:0000313" key="4">
    <source>
        <dbReference type="Proteomes" id="UP000005240"/>
    </source>
</evidence>
<dbReference type="AlphaFoldDB" id="A0A180G9Z3"/>
<organism evidence="2">
    <name type="scientific">Puccinia triticina (isolate 1-1 / race 1 (BBBD))</name>
    <name type="common">Brown leaf rust fungus</name>
    <dbReference type="NCBI Taxonomy" id="630390"/>
    <lineage>
        <taxon>Eukaryota</taxon>
        <taxon>Fungi</taxon>
        <taxon>Dikarya</taxon>
        <taxon>Basidiomycota</taxon>
        <taxon>Pucciniomycotina</taxon>
        <taxon>Pucciniomycetes</taxon>
        <taxon>Pucciniales</taxon>
        <taxon>Pucciniaceae</taxon>
        <taxon>Puccinia</taxon>
    </lineage>
</organism>
<feature type="region of interest" description="Disordered" evidence="1">
    <location>
        <begin position="1"/>
        <end position="27"/>
    </location>
</feature>
<evidence type="ECO:0000313" key="2">
    <source>
        <dbReference type="EMBL" id="OAV88743.1"/>
    </source>
</evidence>
<reference evidence="3 4" key="3">
    <citation type="journal article" date="2017" name="G3 (Bethesda)">
        <title>Comparative analysis highlights variable genome content of wheat rusts and divergence of the mating loci.</title>
        <authorList>
            <person name="Cuomo C.A."/>
            <person name="Bakkeren G."/>
            <person name="Khalil H.B."/>
            <person name="Panwar V."/>
            <person name="Joly D."/>
            <person name="Linning R."/>
            <person name="Sakthikumar S."/>
            <person name="Song X."/>
            <person name="Adiconis X."/>
            <person name="Fan L."/>
            <person name="Goldberg J.M."/>
            <person name="Levin J.Z."/>
            <person name="Young S."/>
            <person name="Zeng Q."/>
            <person name="Anikster Y."/>
            <person name="Bruce M."/>
            <person name="Wang M."/>
            <person name="Yin C."/>
            <person name="McCallum B."/>
            <person name="Szabo L.J."/>
            <person name="Hulbert S."/>
            <person name="Chen X."/>
            <person name="Fellers J.P."/>
        </authorList>
    </citation>
    <scope>NUCLEOTIDE SEQUENCE</scope>
    <source>
        <strain evidence="4">Isolate 1-1 / race 1 (BBBD)</strain>
        <strain evidence="3">isolate 1-1 / race 1 (BBBD)</strain>
    </source>
</reference>
<proteinExistence type="predicted"/>
<name>A0A180G9Z3_PUCT1</name>
<feature type="compositionally biased region" description="Polar residues" evidence="1">
    <location>
        <begin position="1"/>
        <end position="10"/>
    </location>
</feature>
<dbReference type="EnsemblFungi" id="PTTG_08370-t43_1">
    <property type="protein sequence ID" value="PTTG_08370-t43_1-p1"/>
    <property type="gene ID" value="PTTG_08370"/>
</dbReference>
<protein>
    <submittedName>
        <fullName evidence="2 3">Uncharacterized protein</fullName>
    </submittedName>
</protein>
<gene>
    <name evidence="2" type="ORF">PTTG_08370</name>
</gene>